<evidence type="ECO:0000313" key="4">
    <source>
        <dbReference type="Proteomes" id="UP000295444"/>
    </source>
</evidence>
<name>A0A4R6SEK8_LABRH</name>
<dbReference type="CDD" id="cd01106">
    <property type="entry name" value="HTH_TipAL-Mta"/>
    <property type="match status" value="1"/>
</dbReference>
<dbReference type="PRINTS" id="PR00040">
    <property type="entry name" value="HTHMERR"/>
</dbReference>
<feature type="domain" description="HTH merR-type" evidence="2">
    <location>
        <begin position="4"/>
        <end position="73"/>
    </location>
</feature>
<dbReference type="Pfam" id="PF07739">
    <property type="entry name" value="TipAS"/>
    <property type="match status" value="1"/>
</dbReference>
<dbReference type="PROSITE" id="PS00552">
    <property type="entry name" value="HTH_MERR_1"/>
    <property type="match status" value="1"/>
</dbReference>
<sequence>MGETWKVGRLAEATGLSVRTLHHYDQIGLLTPSARTASGHRLYTEVDVARLHAIITLRDLKVPLPTIATLLGGEPDVLSLLEGHRRRIDDEIAVLRELRGHLAVLTETVRAQGPSASALLASIGEVVAARRAFDDYFTPAQRASLADRQEAGQAAAAQWPALIARVRAEMSDGTSPRDPRVQALAREWSQLLESFHGKDPAMRAALYRMHTENSAQIAARGGPDQEMIDYIAAAMHPDD</sequence>
<dbReference type="InterPro" id="IPR047057">
    <property type="entry name" value="MerR_fam"/>
</dbReference>
<dbReference type="GO" id="GO:0003700">
    <property type="term" value="F:DNA-binding transcription factor activity"/>
    <property type="evidence" value="ECO:0007669"/>
    <property type="project" value="InterPro"/>
</dbReference>
<dbReference type="SMART" id="SM00422">
    <property type="entry name" value="HTH_MERR"/>
    <property type="match status" value="1"/>
</dbReference>
<accession>A0A4R6SEK8</accession>
<dbReference type="AlphaFoldDB" id="A0A4R6SEK8"/>
<dbReference type="PROSITE" id="PS50937">
    <property type="entry name" value="HTH_MERR_2"/>
    <property type="match status" value="1"/>
</dbReference>
<keyword evidence="4" id="KW-1185">Reference proteome</keyword>
<organism evidence="3 4">
    <name type="scientific">Labedaea rhizosphaerae</name>
    <dbReference type="NCBI Taxonomy" id="598644"/>
    <lineage>
        <taxon>Bacteria</taxon>
        <taxon>Bacillati</taxon>
        <taxon>Actinomycetota</taxon>
        <taxon>Actinomycetes</taxon>
        <taxon>Pseudonocardiales</taxon>
        <taxon>Pseudonocardiaceae</taxon>
        <taxon>Labedaea</taxon>
    </lineage>
</organism>
<keyword evidence="1 3" id="KW-0238">DNA-binding</keyword>
<dbReference type="Proteomes" id="UP000295444">
    <property type="component" value="Unassembled WGS sequence"/>
</dbReference>
<dbReference type="SUPFAM" id="SSF46955">
    <property type="entry name" value="Putative DNA-binding domain"/>
    <property type="match status" value="1"/>
</dbReference>
<evidence type="ECO:0000259" key="2">
    <source>
        <dbReference type="PROSITE" id="PS50937"/>
    </source>
</evidence>
<evidence type="ECO:0000256" key="1">
    <source>
        <dbReference type="ARBA" id="ARBA00023125"/>
    </source>
</evidence>
<dbReference type="InterPro" id="IPR000551">
    <property type="entry name" value="MerR-type_HTH_dom"/>
</dbReference>
<dbReference type="PANTHER" id="PTHR30204:SF90">
    <property type="entry name" value="HTH-TYPE TRANSCRIPTIONAL ACTIVATOR MTA"/>
    <property type="match status" value="1"/>
</dbReference>
<protein>
    <submittedName>
        <fullName evidence="3">DNA-binding transcriptional MerR regulator</fullName>
    </submittedName>
</protein>
<evidence type="ECO:0000313" key="3">
    <source>
        <dbReference type="EMBL" id="TDP98167.1"/>
    </source>
</evidence>
<dbReference type="OrthoDB" id="9809391at2"/>
<dbReference type="RefSeq" id="WP_133851255.1">
    <property type="nucleotide sequence ID" value="NZ_SNXZ01000003.1"/>
</dbReference>
<proteinExistence type="predicted"/>
<reference evidence="3 4" key="1">
    <citation type="submission" date="2019-03" db="EMBL/GenBank/DDBJ databases">
        <title>Genomic Encyclopedia of Type Strains, Phase IV (KMG-IV): sequencing the most valuable type-strain genomes for metagenomic binning, comparative biology and taxonomic classification.</title>
        <authorList>
            <person name="Goeker M."/>
        </authorList>
    </citation>
    <scope>NUCLEOTIDE SEQUENCE [LARGE SCALE GENOMIC DNA]</scope>
    <source>
        <strain evidence="3 4">DSM 45361</strain>
    </source>
</reference>
<gene>
    <name evidence="3" type="ORF">EV186_1031148</name>
</gene>
<dbReference type="Pfam" id="PF13411">
    <property type="entry name" value="MerR_1"/>
    <property type="match status" value="1"/>
</dbReference>
<comment type="caution">
    <text evidence="3">The sequence shown here is derived from an EMBL/GenBank/DDBJ whole genome shotgun (WGS) entry which is preliminary data.</text>
</comment>
<dbReference type="InterPro" id="IPR012925">
    <property type="entry name" value="TipAS_dom"/>
</dbReference>
<dbReference type="EMBL" id="SNXZ01000003">
    <property type="protein sequence ID" value="TDP98167.1"/>
    <property type="molecule type" value="Genomic_DNA"/>
</dbReference>
<dbReference type="GO" id="GO:0003677">
    <property type="term" value="F:DNA binding"/>
    <property type="evidence" value="ECO:0007669"/>
    <property type="project" value="UniProtKB-KW"/>
</dbReference>
<dbReference type="PANTHER" id="PTHR30204">
    <property type="entry name" value="REDOX-CYCLING DRUG-SENSING TRANSCRIPTIONAL ACTIVATOR SOXR"/>
    <property type="match status" value="1"/>
</dbReference>
<dbReference type="Gene3D" id="1.10.1660.10">
    <property type="match status" value="1"/>
</dbReference>
<dbReference type="InterPro" id="IPR009061">
    <property type="entry name" value="DNA-bd_dom_put_sf"/>
</dbReference>